<evidence type="ECO:0000256" key="6">
    <source>
        <dbReference type="PROSITE-ProRule" id="PRU10141"/>
    </source>
</evidence>
<organism evidence="8 9">
    <name type="scientific">Trypanosoma equiperdum</name>
    <dbReference type="NCBI Taxonomy" id="5694"/>
    <lineage>
        <taxon>Eukaryota</taxon>
        <taxon>Discoba</taxon>
        <taxon>Euglenozoa</taxon>
        <taxon>Kinetoplastea</taxon>
        <taxon>Metakinetoplastina</taxon>
        <taxon>Trypanosomatida</taxon>
        <taxon>Trypanosomatidae</taxon>
        <taxon>Trypanosoma</taxon>
    </lineage>
</organism>
<evidence type="ECO:0000256" key="3">
    <source>
        <dbReference type="ARBA" id="ARBA00022741"/>
    </source>
</evidence>
<feature type="binding site" evidence="6">
    <location>
        <position position="35"/>
    </location>
    <ligand>
        <name>ATP</name>
        <dbReference type="ChEBI" id="CHEBI:30616"/>
    </ligand>
</feature>
<comment type="caution">
    <text evidence="8">The sequence shown here is derived from an EMBL/GenBank/DDBJ whole genome shotgun (WGS) entry which is preliminary data.</text>
</comment>
<keyword evidence="4 8" id="KW-0418">Kinase</keyword>
<dbReference type="SUPFAM" id="SSF56112">
    <property type="entry name" value="Protein kinase-like (PK-like)"/>
    <property type="match status" value="1"/>
</dbReference>
<evidence type="ECO:0000256" key="5">
    <source>
        <dbReference type="ARBA" id="ARBA00022840"/>
    </source>
</evidence>
<dbReference type="PROSITE" id="PS00108">
    <property type="entry name" value="PROTEIN_KINASE_ST"/>
    <property type="match status" value="1"/>
</dbReference>
<accession>A0A1G4IAW2</accession>
<dbReference type="GO" id="GO:0004674">
    <property type="term" value="F:protein serine/threonine kinase activity"/>
    <property type="evidence" value="ECO:0007669"/>
    <property type="project" value="UniProtKB-KW"/>
</dbReference>
<reference evidence="8" key="1">
    <citation type="submission" date="2016-09" db="EMBL/GenBank/DDBJ databases">
        <authorList>
            <person name="Hebert L."/>
            <person name="Moumen B."/>
        </authorList>
    </citation>
    <scope>NUCLEOTIDE SEQUENCE [LARGE SCALE GENOMIC DNA]</scope>
    <source>
        <strain evidence="8">OVI</strain>
    </source>
</reference>
<dbReference type="Pfam" id="PF00069">
    <property type="entry name" value="Pkinase"/>
    <property type="match status" value="1"/>
</dbReference>
<dbReference type="PANTHER" id="PTHR24058">
    <property type="entry name" value="DUAL SPECIFICITY PROTEIN KINASE"/>
    <property type="match status" value="1"/>
</dbReference>
<evidence type="ECO:0000313" key="8">
    <source>
        <dbReference type="EMBL" id="SCU69276.1"/>
    </source>
</evidence>
<dbReference type="SMART" id="SM00220">
    <property type="entry name" value="S_TKc"/>
    <property type="match status" value="1"/>
</dbReference>
<dbReference type="InterPro" id="IPR050494">
    <property type="entry name" value="Ser_Thr_dual-spec_kinase"/>
</dbReference>
<evidence type="ECO:0000256" key="4">
    <source>
        <dbReference type="ARBA" id="ARBA00022777"/>
    </source>
</evidence>
<dbReference type="EMBL" id="CZPT02001189">
    <property type="protein sequence ID" value="SCU69276.1"/>
    <property type="molecule type" value="Genomic_DNA"/>
</dbReference>
<dbReference type="PROSITE" id="PS50011">
    <property type="entry name" value="PROTEIN_KINASE_DOM"/>
    <property type="match status" value="1"/>
</dbReference>
<dbReference type="Gene3D" id="3.30.200.20">
    <property type="entry name" value="Phosphorylase Kinase, domain 1"/>
    <property type="match status" value="1"/>
</dbReference>
<dbReference type="VEuPathDB" id="TriTrypDB:TEOVI_000084200"/>
<dbReference type="InterPro" id="IPR008271">
    <property type="entry name" value="Ser/Thr_kinase_AS"/>
</dbReference>
<keyword evidence="5 6" id="KW-0067">ATP-binding</keyword>
<dbReference type="InterPro" id="IPR017441">
    <property type="entry name" value="Protein_kinase_ATP_BS"/>
</dbReference>
<dbReference type="GO" id="GO:0005524">
    <property type="term" value="F:ATP binding"/>
    <property type="evidence" value="ECO:0007669"/>
    <property type="project" value="UniProtKB-UniRule"/>
</dbReference>
<dbReference type="InterPro" id="IPR000719">
    <property type="entry name" value="Prot_kinase_dom"/>
</dbReference>
<proteinExistence type="predicted"/>
<dbReference type="Proteomes" id="UP000195570">
    <property type="component" value="Unassembled WGS sequence"/>
</dbReference>
<keyword evidence="9" id="KW-1185">Reference proteome</keyword>
<keyword evidence="2 8" id="KW-0808">Transferase</keyword>
<gene>
    <name evidence="8" type="ORF">TEOVI_000084200</name>
</gene>
<dbReference type="EC" id="2.7.1.-" evidence="8"/>
<dbReference type="AlphaFoldDB" id="A0A1G4IAW2"/>
<evidence type="ECO:0000259" key="7">
    <source>
        <dbReference type="PROSITE" id="PS50011"/>
    </source>
</evidence>
<sequence>MLGDRYAVLKALGKGTYGQVLLCHDTKTGAQVAIKVARGDPAYRRAAMNEIGVLRALVNNGDTLNMLGYFEHRKCLCIVTEVLQMSLLDILQGRGYRPLPLRDVHVIAGRVLRALAALHDIGYMHCDVKPENVMLRPPTVHHDTEQDFKGTCLIDFGAVRQFRDNRYYDIQSLWYRAPEVMLCVPYTHRIDSWSVGCLLYELYTGEPLFYGANPQDLLSLISHTVGLPRQERSMCGADYPAQSVVWRGNAVDAETNIRHLVLKLRSKTAENCKSGQLLAEEEAFVNLISRLLEPDERRRLSCSDALSHPFFTQHCVHGGHIEPTVFRAGSDEESSVCGSSPSADFVSSSCNAASSGVSVARWEKRPGFAAQSQRRQQLSFPPSDCTRIPLVGVVGHPTGVVITSSQPSLASSIPGSPLHLLLPPVAYPNTVTALHSAPAQVHQQVHVPPLFVGARTCTGAPAPPNYPNNAAASAGRSGIGARFGNDSRNRDNRMMAADPPGPASLQMVRVAPCAAVSSMYKVLVGNPMGPVLYASSKA</sequence>
<dbReference type="GeneID" id="92374782"/>
<keyword evidence="3 6" id="KW-0547">Nucleotide-binding</keyword>
<dbReference type="InterPro" id="IPR011009">
    <property type="entry name" value="Kinase-like_dom_sf"/>
</dbReference>
<dbReference type="PROSITE" id="PS00107">
    <property type="entry name" value="PROTEIN_KINASE_ATP"/>
    <property type="match status" value="1"/>
</dbReference>
<keyword evidence="1" id="KW-0723">Serine/threonine-protein kinase</keyword>
<feature type="domain" description="Protein kinase" evidence="7">
    <location>
        <begin position="6"/>
        <end position="311"/>
    </location>
</feature>
<dbReference type="PANTHER" id="PTHR24058:SF108">
    <property type="entry name" value="KINASE, PUTATIVE-RELATED"/>
    <property type="match status" value="1"/>
</dbReference>
<dbReference type="GO" id="GO:0005737">
    <property type="term" value="C:cytoplasm"/>
    <property type="evidence" value="ECO:0007669"/>
    <property type="project" value="TreeGrafter"/>
</dbReference>
<evidence type="ECO:0000256" key="2">
    <source>
        <dbReference type="ARBA" id="ARBA00022679"/>
    </source>
</evidence>
<evidence type="ECO:0000313" key="9">
    <source>
        <dbReference type="Proteomes" id="UP000195570"/>
    </source>
</evidence>
<protein>
    <submittedName>
        <fullName evidence="8">Serine/threonine kinase, putative</fullName>
        <ecNumber evidence="8">2.7.1.-</ecNumber>
    </submittedName>
</protein>
<name>A0A1G4IAW2_TRYEQ</name>
<dbReference type="RefSeq" id="XP_067080271.1">
    <property type="nucleotide sequence ID" value="XM_067224170.1"/>
</dbReference>
<evidence type="ECO:0000256" key="1">
    <source>
        <dbReference type="ARBA" id="ARBA00022527"/>
    </source>
</evidence>
<dbReference type="GO" id="GO:0004713">
    <property type="term" value="F:protein tyrosine kinase activity"/>
    <property type="evidence" value="ECO:0007669"/>
    <property type="project" value="TreeGrafter"/>
</dbReference>
<dbReference type="Gene3D" id="1.10.510.10">
    <property type="entry name" value="Transferase(Phosphotransferase) domain 1"/>
    <property type="match status" value="1"/>
</dbReference>